<gene>
    <name evidence="2" type="ORF">CHH61_22170</name>
</gene>
<evidence type="ECO:0000313" key="3">
    <source>
        <dbReference type="Proteomes" id="UP000216133"/>
    </source>
</evidence>
<dbReference type="Proteomes" id="UP000216133">
    <property type="component" value="Unassembled WGS sequence"/>
</dbReference>
<name>A0A268RU58_SHOCL</name>
<reference evidence="2 3" key="1">
    <citation type="submission" date="2017-07" db="EMBL/GenBank/DDBJ databases">
        <title>Isolation and whole genome analysis of endospore-forming bacteria from heroin.</title>
        <authorList>
            <person name="Kalinowski J."/>
            <person name="Ahrens B."/>
            <person name="Al-Dilaimi A."/>
            <person name="Winkler A."/>
            <person name="Wibberg D."/>
            <person name="Schleenbecker U."/>
            <person name="Ruckert C."/>
            <person name="Wolfel R."/>
            <person name="Grass G."/>
        </authorList>
    </citation>
    <scope>NUCLEOTIDE SEQUENCE [LARGE SCALE GENOMIC DNA]</scope>
    <source>
        <strain evidence="2 3">7523-2</strain>
    </source>
</reference>
<keyword evidence="1" id="KW-1133">Transmembrane helix</keyword>
<evidence type="ECO:0000313" key="2">
    <source>
        <dbReference type="EMBL" id="PAF23779.1"/>
    </source>
</evidence>
<organism evidence="2 3">
    <name type="scientific">Shouchella clausii</name>
    <name type="common">Alkalihalobacillus clausii</name>
    <dbReference type="NCBI Taxonomy" id="79880"/>
    <lineage>
        <taxon>Bacteria</taxon>
        <taxon>Bacillati</taxon>
        <taxon>Bacillota</taxon>
        <taxon>Bacilli</taxon>
        <taxon>Bacillales</taxon>
        <taxon>Bacillaceae</taxon>
        <taxon>Shouchella</taxon>
    </lineage>
</organism>
<evidence type="ECO:0008006" key="4">
    <source>
        <dbReference type="Google" id="ProtNLM"/>
    </source>
</evidence>
<feature type="transmembrane region" description="Helical" evidence="1">
    <location>
        <begin position="45"/>
        <end position="66"/>
    </location>
</feature>
<keyword evidence="1" id="KW-0812">Transmembrane</keyword>
<sequence length="75" mass="8149">MKLKPFIVFGLVGFFAGVSISLFDPKVFHNVLGGAIIANTGMEIFFNLARYGVLGAATALVFVLAYQLKPKENVR</sequence>
<protein>
    <recommendedName>
        <fullName evidence="4">DUF4321 domain-containing protein</fullName>
    </recommendedName>
</protein>
<dbReference type="EMBL" id="NPBS01000150">
    <property type="protein sequence ID" value="PAF23779.1"/>
    <property type="molecule type" value="Genomic_DNA"/>
</dbReference>
<dbReference type="AlphaFoldDB" id="A0A268RU58"/>
<accession>A0A268RU58</accession>
<keyword evidence="1" id="KW-0472">Membrane</keyword>
<proteinExistence type="predicted"/>
<evidence type="ECO:0000256" key="1">
    <source>
        <dbReference type="SAM" id="Phobius"/>
    </source>
</evidence>
<dbReference type="RefSeq" id="WP_095239646.1">
    <property type="nucleotide sequence ID" value="NZ_CP155469.1"/>
</dbReference>
<comment type="caution">
    <text evidence="2">The sequence shown here is derived from an EMBL/GenBank/DDBJ whole genome shotgun (WGS) entry which is preliminary data.</text>
</comment>